<dbReference type="InterPro" id="IPR036005">
    <property type="entry name" value="Creatinase/aminopeptidase-like"/>
</dbReference>
<evidence type="ECO:0000256" key="7">
    <source>
        <dbReference type="RuleBase" id="RU003653"/>
    </source>
</evidence>
<feature type="binding site" evidence="6">
    <location>
        <position position="258"/>
    </location>
    <ligand>
        <name>a divalent metal cation</name>
        <dbReference type="ChEBI" id="CHEBI:60240"/>
        <label>1</label>
    </ligand>
</feature>
<evidence type="ECO:0000256" key="2">
    <source>
        <dbReference type="ARBA" id="ARBA00022438"/>
    </source>
</evidence>
<dbReference type="NCBIfam" id="NF008970">
    <property type="entry name" value="PRK12318.1"/>
    <property type="match status" value="1"/>
</dbReference>
<keyword evidence="4 6" id="KW-0479">Metal-binding</keyword>
<evidence type="ECO:0000256" key="5">
    <source>
        <dbReference type="ARBA" id="ARBA00022801"/>
    </source>
</evidence>
<comment type="function">
    <text evidence="1 6">Removes the N-terminal methionine from nascent proteins. The N-terminal methionine is often cleaved when the second residue in the primary sequence is small and uncharged (Met-Ala-, Cys, Gly, Pro, Ser, Thr, or Val). Requires deformylation of the N(alpha)-formylated initiator methionine before it can be hydrolyzed.</text>
</comment>
<feature type="binding site" evidence="6">
    <location>
        <position position="258"/>
    </location>
    <ligand>
        <name>a divalent metal cation</name>
        <dbReference type="ChEBI" id="CHEBI:60240"/>
        <label>2</label>
        <note>catalytic</note>
    </ligand>
</feature>
<organism evidence="11 12">
    <name type="scientific">Pseudomonas fragi</name>
    <dbReference type="NCBI Taxonomy" id="296"/>
    <lineage>
        <taxon>Bacteria</taxon>
        <taxon>Pseudomonadati</taxon>
        <taxon>Pseudomonadota</taxon>
        <taxon>Gammaproteobacteria</taxon>
        <taxon>Pseudomonadales</taxon>
        <taxon>Pseudomonadaceae</taxon>
        <taxon>Pseudomonas</taxon>
    </lineage>
</organism>
<dbReference type="InterPro" id="IPR000994">
    <property type="entry name" value="Pept_M24"/>
</dbReference>
<reference evidence="11 12" key="1">
    <citation type="submission" date="2017-08" db="EMBL/GenBank/DDBJ databases">
        <title>Genomic and metabolic characterisation of spoilage-associated Pseudomonas species.</title>
        <authorList>
            <person name="Stanborough T."/>
            <person name="Fegan N."/>
            <person name="Powell S.M."/>
            <person name="Singh T."/>
            <person name="Tamplin M.L."/>
            <person name="Chandry P.S."/>
        </authorList>
    </citation>
    <scope>NUCLEOTIDE SEQUENCE [LARGE SCALE GENOMIC DNA]</scope>
    <source>
        <strain evidence="11 12">F1801</strain>
    </source>
</reference>
<dbReference type="GO" id="GO:0005829">
    <property type="term" value="C:cytosol"/>
    <property type="evidence" value="ECO:0007669"/>
    <property type="project" value="TreeGrafter"/>
</dbReference>
<dbReference type="GeneID" id="89545968"/>
<dbReference type="Proteomes" id="UP001212337">
    <property type="component" value="Unassembled WGS sequence"/>
</dbReference>
<evidence type="ECO:0000313" key="11">
    <source>
        <dbReference type="EMBL" id="PAA04845.1"/>
    </source>
</evidence>
<evidence type="ECO:0000256" key="1">
    <source>
        <dbReference type="ARBA" id="ARBA00002521"/>
    </source>
</evidence>
<dbReference type="InterPro" id="IPR002467">
    <property type="entry name" value="Pept_M24A_MAP1"/>
</dbReference>
<dbReference type="PANTHER" id="PTHR43330">
    <property type="entry name" value="METHIONINE AMINOPEPTIDASE"/>
    <property type="match status" value="1"/>
</dbReference>
<comment type="caution">
    <text evidence="11">The sequence shown here is derived from an EMBL/GenBank/DDBJ whole genome shotgun (WGS) entry which is preliminary data.</text>
</comment>
<dbReference type="AlphaFoldDB" id="A0A267D1X1"/>
<keyword evidence="13" id="KW-1185">Reference proteome</keyword>
<dbReference type="Proteomes" id="UP000215861">
    <property type="component" value="Unassembled WGS sequence"/>
</dbReference>
<dbReference type="PANTHER" id="PTHR43330:SF27">
    <property type="entry name" value="METHIONINE AMINOPEPTIDASE"/>
    <property type="match status" value="1"/>
</dbReference>
<dbReference type="GO" id="GO:0006508">
    <property type="term" value="P:proteolysis"/>
    <property type="evidence" value="ECO:0007669"/>
    <property type="project" value="UniProtKB-KW"/>
</dbReference>
<dbReference type="PRINTS" id="PR00599">
    <property type="entry name" value="MAPEPTIDASE"/>
</dbReference>
<dbReference type="GO" id="GO:0070006">
    <property type="term" value="F:metalloaminopeptidase activity"/>
    <property type="evidence" value="ECO:0007669"/>
    <property type="project" value="UniProtKB-UniRule"/>
</dbReference>
<keyword evidence="3 6" id="KW-0645">Protease</keyword>
<evidence type="ECO:0000256" key="6">
    <source>
        <dbReference type="HAMAP-Rule" id="MF_01974"/>
    </source>
</evidence>
<dbReference type="GO" id="GO:0004239">
    <property type="term" value="F:initiator methionyl aminopeptidase activity"/>
    <property type="evidence" value="ECO:0007669"/>
    <property type="project" value="UniProtKB-UniRule"/>
</dbReference>
<feature type="region of interest" description="Disordered" evidence="8">
    <location>
        <begin position="1"/>
        <end position="22"/>
    </location>
</feature>
<comment type="cofactor">
    <cofactor evidence="6">
        <name>Co(2+)</name>
        <dbReference type="ChEBI" id="CHEBI:48828"/>
    </cofactor>
    <cofactor evidence="6">
        <name>Zn(2+)</name>
        <dbReference type="ChEBI" id="CHEBI:29105"/>
    </cofactor>
    <cofactor evidence="6">
        <name>Mn(2+)</name>
        <dbReference type="ChEBI" id="CHEBI:29035"/>
    </cofactor>
    <cofactor evidence="6">
        <name>Fe(2+)</name>
        <dbReference type="ChEBI" id="CHEBI:29033"/>
    </cofactor>
    <text evidence="6">Binds 2 divalent metal cations per subunit. Has a high-affinity and a low affinity metal-binding site. The true nature of the physiological cofactor is under debate. The enzyme is active with cobalt, zinc, manganese or divalent iron ions. Most likely, methionine aminopeptidases function as mononuclear Fe(2+)-metalloproteases under physiological conditions, and the catalytically relevant metal-binding site has been assigned to the histidine-containing high-affinity site.</text>
</comment>
<dbReference type="HAMAP" id="MF_01974">
    <property type="entry name" value="MetAP_1"/>
    <property type="match status" value="1"/>
</dbReference>
<comment type="similarity">
    <text evidence="6">Belongs to the peptidase M24A family. Methionine aminopeptidase type 1 subfamily.</text>
</comment>
<dbReference type="CDD" id="cd01086">
    <property type="entry name" value="MetAP1"/>
    <property type="match status" value="1"/>
</dbReference>
<feature type="compositionally biased region" description="Basic and acidic residues" evidence="8">
    <location>
        <begin position="1"/>
        <end position="18"/>
    </location>
</feature>
<protein>
    <recommendedName>
        <fullName evidence="6 7">Methionine aminopeptidase</fullName>
        <shortName evidence="6">MAP</shortName>
        <shortName evidence="6">MetAP</shortName>
        <ecNumber evidence="6 7">3.4.11.18</ecNumber>
    </recommendedName>
    <alternativeName>
        <fullName evidence="6">Peptidase M</fullName>
    </alternativeName>
</protein>
<sequence>MTACRDSQHARNPDDERQRAKRARMTVTLKTPEDIAKMRIAGKLAAEVLEMIAEYVKPGVTTEELDRICHDYIVNVQKAIPAPLNYKGFPKSICTSINHVVCHGIPGDKVLKDGDTLNIDVTVIKDGYHGDTSRMFHVGKVPVWAERLSQVTQECMYKAIEIVKPGCRLGDIGEVIQKHAEKNGFSVVREFCGHGIGKVFHEEPQILHYGRAGTGMELKAGMTFTIEPMINQGKADTKVLGDGWTAITKDRKLSAQWEHTLLVTDTGYEIFTLRSDDTIPRVSA</sequence>
<dbReference type="GO" id="GO:0046872">
    <property type="term" value="F:metal ion binding"/>
    <property type="evidence" value="ECO:0007669"/>
    <property type="project" value="UniProtKB-UniRule"/>
</dbReference>
<evidence type="ECO:0000256" key="3">
    <source>
        <dbReference type="ARBA" id="ARBA00022670"/>
    </source>
</evidence>
<evidence type="ECO:0000259" key="9">
    <source>
        <dbReference type="Pfam" id="PF00557"/>
    </source>
</evidence>
<feature type="binding site" evidence="6">
    <location>
        <position position="103"/>
    </location>
    <ligand>
        <name>substrate</name>
    </ligand>
</feature>
<keyword evidence="5 6" id="KW-0378">Hydrolase</keyword>
<evidence type="ECO:0000256" key="8">
    <source>
        <dbReference type="SAM" id="MobiDB-lite"/>
    </source>
</evidence>
<dbReference type="Pfam" id="PF00557">
    <property type="entry name" value="Peptidase_M24"/>
    <property type="match status" value="1"/>
</dbReference>
<evidence type="ECO:0000313" key="13">
    <source>
        <dbReference type="Proteomes" id="UP001212337"/>
    </source>
</evidence>
<reference evidence="10 13" key="2">
    <citation type="submission" date="2023-01" db="EMBL/GenBank/DDBJ databases">
        <title>Effects of deletion of Siderophore biosynthase gene in Pseudomonas fragi on quorum sensing and spoliage ability.</title>
        <authorList>
            <person name="Cui F."/>
            <person name="Wang D."/>
            <person name="Liu J."/>
            <person name="Wang Q."/>
            <person name="Li T."/>
            <person name="Li J."/>
        </authorList>
    </citation>
    <scope>NUCLEOTIDE SEQUENCE [LARGE SCALE GENOMIC DNA]</scope>
    <source>
        <strain evidence="10 13">MS-10</strain>
    </source>
</reference>
<feature type="binding site" evidence="6">
    <location>
        <position position="227"/>
    </location>
    <ligand>
        <name>a divalent metal cation</name>
        <dbReference type="ChEBI" id="CHEBI:60240"/>
        <label>2</label>
        <note>catalytic</note>
    </ligand>
</feature>
<dbReference type="OrthoDB" id="9802055at2"/>
<dbReference type="EC" id="3.4.11.18" evidence="6 7"/>
<proteinExistence type="inferred from homology"/>
<feature type="binding site" evidence="6">
    <location>
        <position position="120"/>
    </location>
    <ligand>
        <name>a divalent metal cation</name>
        <dbReference type="ChEBI" id="CHEBI:60240"/>
        <label>1</label>
    </ligand>
</feature>
<evidence type="ECO:0000313" key="10">
    <source>
        <dbReference type="EMBL" id="MDA7022527.1"/>
    </source>
</evidence>
<feature type="binding site" evidence="6">
    <location>
        <position position="194"/>
    </location>
    <ligand>
        <name>a divalent metal cation</name>
        <dbReference type="ChEBI" id="CHEBI:60240"/>
        <label>2</label>
        <note>catalytic</note>
    </ligand>
</feature>
<feature type="binding site" evidence="6">
    <location>
        <position position="131"/>
    </location>
    <ligand>
        <name>a divalent metal cation</name>
        <dbReference type="ChEBI" id="CHEBI:60240"/>
        <label>2</label>
        <note>catalytic</note>
    </ligand>
</feature>
<feature type="domain" description="Peptidase M24" evidence="9">
    <location>
        <begin position="37"/>
        <end position="265"/>
    </location>
</feature>
<evidence type="ECO:0000313" key="12">
    <source>
        <dbReference type="Proteomes" id="UP000215861"/>
    </source>
</evidence>
<dbReference type="EMBL" id="NQKQ01000036">
    <property type="protein sequence ID" value="PAA04845.1"/>
    <property type="molecule type" value="Genomic_DNA"/>
</dbReference>
<dbReference type="SUPFAM" id="SSF55920">
    <property type="entry name" value="Creatinase/aminopeptidase"/>
    <property type="match status" value="1"/>
</dbReference>
<dbReference type="RefSeq" id="WP_095001307.1">
    <property type="nucleotide sequence ID" value="NZ_CAACYJ010000027.1"/>
</dbReference>
<comment type="subunit">
    <text evidence="6">Monomer.</text>
</comment>
<gene>
    <name evidence="6 11" type="primary">map</name>
    <name evidence="11" type="ORF">CJU81_22295</name>
    <name evidence="10" type="ORF">PI499_11635</name>
</gene>
<evidence type="ECO:0000256" key="4">
    <source>
        <dbReference type="ARBA" id="ARBA00022723"/>
    </source>
</evidence>
<feature type="binding site" evidence="6">
    <location>
        <position position="131"/>
    </location>
    <ligand>
        <name>a divalent metal cation</name>
        <dbReference type="ChEBI" id="CHEBI:60240"/>
        <label>1</label>
    </ligand>
</feature>
<feature type="binding site" evidence="6">
    <location>
        <position position="201"/>
    </location>
    <ligand>
        <name>substrate</name>
    </ligand>
</feature>
<dbReference type="EMBL" id="JAQJVI010000012">
    <property type="protein sequence ID" value="MDA7022527.1"/>
    <property type="molecule type" value="Genomic_DNA"/>
</dbReference>
<comment type="catalytic activity">
    <reaction evidence="6 7">
        <text>Release of N-terminal amino acids, preferentially methionine, from peptides and arylamides.</text>
        <dbReference type="EC" id="3.4.11.18"/>
    </reaction>
</comment>
<dbReference type="InterPro" id="IPR001714">
    <property type="entry name" value="Pept_M24_MAP"/>
</dbReference>
<accession>A0A267D1X1</accession>
<keyword evidence="2 6" id="KW-0031">Aminopeptidase</keyword>
<dbReference type="Gene3D" id="3.90.230.10">
    <property type="entry name" value="Creatinase/methionine aminopeptidase superfamily"/>
    <property type="match status" value="1"/>
</dbReference>
<dbReference type="NCBIfam" id="TIGR00500">
    <property type="entry name" value="met_pdase_I"/>
    <property type="match status" value="1"/>
</dbReference>
<dbReference type="PROSITE" id="PS00680">
    <property type="entry name" value="MAP_1"/>
    <property type="match status" value="1"/>
</dbReference>
<name>A0A267D1X1_PSEFR</name>